<evidence type="ECO:0000256" key="4">
    <source>
        <dbReference type="PIRSR" id="PIRSR001112-1"/>
    </source>
</evidence>
<evidence type="ECO:0000313" key="6">
    <source>
        <dbReference type="EMBL" id="KAF4458276.1"/>
    </source>
</evidence>
<keyword evidence="7" id="KW-1185">Reference proteome</keyword>
<evidence type="ECO:0000256" key="2">
    <source>
        <dbReference type="ARBA" id="ARBA00022797"/>
    </source>
</evidence>
<comment type="caution">
    <text evidence="6">The sequence shown here is derived from an EMBL/GenBank/DDBJ whole genome shotgun (WGS) entry which is preliminary data.</text>
</comment>
<dbReference type="PIRSF" id="PIRSF001112">
    <property type="entry name" value="Epoxide_hydrolase"/>
    <property type="match status" value="1"/>
</dbReference>
<dbReference type="SUPFAM" id="SSF53474">
    <property type="entry name" value="alpha/beta-Hydrolases"/>
    <property type="match status" value="1"/>
</dbReference>
<gene>
    <name evidence="6" type="ORF">FALBO_14995</name>
</gene>
<protein>
    <submittedName>
        <fullName evidence="6">Epoxide hydrolase</fullName>
    </submittedName>
</protein>
<feature type="active site" description="Nucleophile" evidence="4">
    <location>
        <position position="194"/>
    </location>
</feature>
<evidence type="ECO:0000259" key="5">
    <source>
        <dbReference type="Pfam" id="PF06441"/>
    </source>
</evidence>
<dbReference type="GO" id="GO:0004301">
    <property type="term" value="F:epoxide hydrolase activity"/>
    <property type="evidence" value="ECO:0007669"/>
    <property type="project" value="TreeGrafter"/>
</dbReference>
<evidence type="ECO:0000256" key="3">
    <source>
        <dbReference type="ARBA" id="ARBA00022801"/>
    </source>
</evidence>
<keyword evidence="2" id="KW-0058">Aromatic hydrocarbons catabolism</keyword>
<dbReference type="AlphaFoldDB" id="A0A8H4KXV6"/>
<keyword evidence="3 6" id="KW-0378">Hydrolase</keyword>
<dbReference type="InterPro" id="IPR029058">
    <property type="entry name" value="AB_hydrolase_fold"/>
</dbReference>
<dbReference type="Pfam" id="PF06441">
    <property type="entry name" value="EHN"/>
    <property type="match status" value="1"/>
</dbReference>
<dbReference type="PRINTS" id="PR00412">
    <property type="entry name" value="EPOXHYDRLASE"/>
</dbReference>
<feature type="active site" description="Proton acceptor" evidence="4">
    <location>
        <position position="381"/>
    </location>
</feature>
<feature type="active site" description="Proton donor" evidence="4">
    <location>
        <position position="320"/>
    </location>
</feature>
<comment type="similarity">
    <text evidence="1">Belongs to the peptidase S33 family.</text>
</comment>
<evidence type="ECO:0000313" key="7">
    <source>
        <dbReference type="Proteomes" id="UP000554235"/>
    </source>
</evidence>
<dbReference type="Gene3D" id="3.40.50.1820">
    <property type="entry name" value="alpha/beta hydrolase"/>
    <property type="match status" value="1"/>
</dbReference>
<proteinExistence type="inferred from homology"/>
<accession>A0A8H4KXV6</accession>
<dbReference type="EMBL" id="JAADYS010002520">
    <property type="protein sequence ID" value="KAF4458276.1"/>
    <property type="molecule type" value="Genomic_DNA"/>
</dbReference>
<sequence>MALTPYLPFTFPQHLTGPQPFELKVNPDFILQTQAKVQSFPVLNDSTSNSINEGHPVAQIEHVVDYWKTEYDWSSVEAQMNKDFDHFATYVNGTENYEPSVPLHFVHQRSEEADAIPILLLHGWLSTHLEWSKVIDPLTRNSTIPFHVVAPDLPGFGFSPAPTQPGLDPREAGKVMDALMKQLGYSTYGIASTDLGWLVAMWMVRDSKSSIIGHFTDFFLLSPTDSDLERLAQNETTPEETAYIAANNEWFTNHSAYATAHTQKPLALSYAFTDSPVGYLAWIWDLMYAVSDGYSYKAKELITDTMMLFIPGPYSNIRWYLESFKPGIQDFPKSQVPTGASLWSFENGPFPEVAAAQLTPRTWIERTDNVVFYTQHAYGGHFPAVSHPEPWTRDVQDFFLSLRQDE</sequence>
<organism evidence="6 7">
    <name type="scientific">Fusarium albosuccineum</name>
    <dbReference type="NCBI Taxonomy" id="1237068"/>
    <lineage>
        <taxon>Eukaryota</taxon>
        <taxon>Fungi</taxon>
        <taxon>Dikarya</taxon>
        <taxon>Ascomycota</taxon>
        <taxon>Pezizomycotina</taxon>
        <taxon>Sordariomycetes</taxon>
        <taxon>Hypocreomycetidae</taxon>
        <taxon>Hypocreales</taxon>
        <taxon>Nectriaceae</taxon>
        <taxon>Fusarium</taxon>
        <taxon>Fusarium decemcellulare species complex</taxon>
    </lineage>
</organism>
<feature type="domain" description="Epoxide hydrolase N-terminal" evidence="5">
    <location>
        <begin position="18"/>
        <end position="130"/>
    </location>
</feature>
<dbReference type="PANTHER" id="PTHR21661">
    <property type="entry name" value="EPOXIDE HYDROLASE 1-RELATED"/>
    <property type="match status" value="1"/>
</dbReference>
<dbReference type="InterPro" id="IPR000639">
    <property type="entry name" value="Epox_hydrolase-like"/>
</dbReference>
<evidence type="ECO:0000256" key="1">
    <source>
        <dbReference type="ARBA" id="ARBA00010088"/>
    </source>
</evidence>
<name>A0A8H4KXV6_9HYPO</name>
<dbReference type="InterPro" id="IPR016292">
    <property type="entry name" value="Epoxide_hydrolase"/>
</dbReference>
<dbReference type="Proteomes" id="UP000554235">
    <property type="component" value="Unassembled WGS sequence"/>
</dbReference>
<dbReference type="InterPro" id="IPR010497">
    <property type="entry name" value="Epoxide_hydro_N"/>
</dbReference>
<dbReference type="OrthoDB" id="6431331at2759"/>
<dbReference type="GO" id="GO:0097176">
    <property type="term" value="P:epoxide metabolic process"/>
    <property type="evidence" value="ECO:0007669"/>
    <property type="project" value="TreeGrafter"/>
</dbReference>
<dbReference type="PANTHER" id="PTHR21661:SF35">
    <property type="entry name" value="EPOXIDE HYDROLASE"/>
    <property type="match status" value="1"/>
</dbReference>
<reference evidence="6 7" key="1">
    <citation type="submission" date="2020-01" db="EMBL/GenBank/DDBJ databases">
        <title>Identification and distribution of gene clusters putatively required for synthesis of sphingolipid metabolism inhibitors in phylogenetically diverse species of the filamentous fungus Fusarium.</title>
        <authorList>
            <person name="Kim H.-S."/>
            <person name="Busman M."/>
            <person name="Brown D.W."/>
            <person name="Divon H."/>
            <person name="Uhlig S."/>
            <person name="Proctor R.H."/>
        </authorList>
    </citation>
    <scope>NUCLEOTIDE SEQUENCE [LARGE SCALE GENOMIC DNA]</scope>
    <source>
        <strain evidence="6 7">NRRL 20459</strain>
    </source>
</reference>